<comment type="caution">
    <text evidence="4">The sequence shown here is derived from an EMBL/GenBank/DDBJ whole genome shotgun (WGS) entry which is preliminary data.</text>
</comment>
<dbReference type="Gene3D" id="3.30.750.24">
    <property type="entry name" value="STAS domain"/>
    <property type="match status" value="1"/>
</dbReference>
<dbReference type="Proteomes" id="UP001595699">
    <property type="component" value="Unassembled WGS sequence"/>
</dbReference>
<dbReference type="InterPro" id="IPR002645">
    <property type="entry name" value="STAS_dom"/>
</dbReference>
<dbReference type="RefSeq" id="WP_205121448.1">
    <property type="nucleotide sequence ID" value="NZ_JAFBCM010000001.1"/>
</dbReference>
<reference evidence="5" key="1">
    <citation type="journal article" date="2019" name="Int. J. Syst. Evol. Microbiol.">
        <title>The Global Catalogue of Microorganisms (GCM) 10K type strain sequencing project: providing services to taxonomists for standard genome sequencing and annotation.</title>
        <authorList>
            <consortium name="The Broad Institute Genomics Platform"/>
            <consortium name="The Broad Institute Genome Sequencing Center for Infectious Disease"/>
            <person name="Wu L."/>
            <person name="Ma J."/>
        </authorList>
    </citation>
    <scope>NUCLEOTIDE SEQUENCE [LARGE SCALE GENOMIC DNA]</scope>
    <source>
        <strain evidence="5">CGMCC 4.7241</strain>
    </source>
</reference>
<name>A0ABV7YKN0_9ACTN</name>
<comment type="similarity">
    <text evidence="1 2">Belongs to the anti-sigma-factor antagonist family.</text>
</comment>
<dbReference type="InterPro" id="IPR036513">
    <property type="entry name" value="STAS_dom_sf"/>
</dbReference>
<dbReference type="Pfam" id="PF01740">
    <property type="entry name" value="STAS"/>
    <property type="match status" value="1"/>
</dbReference>
<gene>
    <name evidence="4" type="ORF">ACFOUW_27000</name>
</gene>
<evidence type="ECO:0000256" key="2">
    <source>
        <dbReference type="RuleBase" id="RU003749"/>
    </source>
</evidence>
<dbReference type="NCBIfam" id="TIGR00377">
    <property type="entry name" value="ant_ant_sig"/>
    <property type="match status" value="1"/>
</dbReference>
<evidence type="ECO:0000313" key="5">
    <source>
        <dbReference type="Proteomes" id="UP001595699"/>
    </source>
</evidence>
<organism evidence="4 5">
    <name type="scientific">Tenggerimyces flavus</name>
    <dbReference type="NCBI Taxonomy" id="1708749"/>
    <lineage>
        <taxon>Bacteria</taxon>
        <taxon>Bacillati</taxon>
        <taxon>Actinomycetota</taxon>
        <taxon>Actinomycetes</taxon>
        <taxon>Propionibacteriales</taxon>
        <taxon>Nocardioidaceae</taxon>
        <taxon>Tenggerimyces</taxon>
    </lineage>
</organism>
<proteinExistence type="inferred from homology"/>
<protein>
    <recommendedName>
        <fullName evidence="2">Anti-sigma factor antagonist</fullName>
    </recommendedName>
</protein>
<dbReference type="EMBL" id="JBHRZH010000027">
    <property type="protein sequence ID" value="MFC3764514.1"/>
    <property type="molecule type" value="Genomic_DNA"/>
</dbReference>
<dbReference type="CDD" id="cd07043">
    <property type="entry name" value="STAS_anti-anti-sigma_factors"/>
    <property type="match status" value="1"/>
</dbReference>
<dbReference type="PANTHER" id="PTHR33495">
    <property type="entry name" value="ANTI-SIGMA FACTOR ANTAGONIST TM_1081-RELATED-RELATED"/>
    <property type="match status" value="1"/>
</dbReference>
<evidence type="ECO:0000259" key="3">
    <source>
        <dbReference type="PROSITE" id="PS50801"/>
    </source>
</evidence>
<keyword evidence="5" id="KW-1185">Reference proteome</keyword>
<evidence type="ECO:0000313" key="4">
    <source>
        <dbReference type="EMBL" id="MFC3764514.1"/>
    </source>
</evidence>
<sequence>MTIHAAFDASKGDFPRTLGTLRTEPLARADAVVMRASGEFDLSNCENLRDQLLATMSEPLPLLVLDLSGVRFIDSAALNTLLIVGRHAEAVRTTLRLAAPSPIVAKLLHLTSLDTVFDVHPDVDAALTV</sequence>
<dbReference type="PANTHER" id="PTHR33495:SF2">
    <property type="entry name" value="ANTI-SIGMA FACTOR ANTAGONIST TM_1081-RELATED"/>
    <property type="match status" value="1"/>
</dbReference>
<dbReference type="SUPFAM" id="SSF52091">
    <property type="entry name" value="SpoIIaa-like"/>
    <property type="match status" value="1"/>
</dbReference>
<dbReference type="InterPro" id="IPR003658">
    <property type="entry name" value="Anti-sigma_ant"/>
</dbReference>
<evidence type="ECO:0000256" key="1">
    <source>
        <dbReference type="ARBA" id="ARBA00009013"/>
    </source>
</evidence>
<accession>A0ABV7YKN0</accession>
<dbReference type="PROSITE" id="PS50801">
    <property type="entry name" value="STAS"/>
    <property type="match status" value="1"/>
</dbReference>
<feature type="domain" description="STAS" evidence="3">
    <location>
        <begin position="21"/>
        <end position="129"/>
    </location>
</feature>